<sequence>MTKNISKTCQLRCNIIKELAQNNKVNSIDFSEDDILAAIKNLNSGKAGDEYGLFSEHLKLAGSEITPILKFVFNKIIKERRTPEQFSSNSGKETLPAWELGNMEITTSEKATHLGLTRSSKNENITDSILNKYNLPTIEELLENTPTKINWKHTTRSAIIKSRKMCYDMHVKRLNEMNID</sequence>
<gene>
    <name evidence="1" type="ORF">MEDL_25881</name>
</gene>
<evidence type="ECO:0000313" key="1">
    <source>
        <dbReference type="EMBL" id="CAG2211873.1"/>
    </source>
</evidence>
<evidence type="ECO:0000313" key="2">
    <source>
        <dbReference type="Proteomes" id="UP000683360"/>
    </source>
</evidence>
<keyword evidence="2" id="KW-1185">Reference proteome</keyword>
<accession>A0A8S3S4M8</accession>
<protein>
    <submittedName>
        <fullName evidence="1">Uncharacterized protein</fullName>
    </submittedName>
</protein>
<reference evidence="1" key="1">
    <citation type="submission" date="2021-03" db="EMBL/GenBank/DDBJ databases">
        <authorList>
            <person name="Bekaert M."/>
        </authorList>
    </citation>
    <scope>NUCLEOTIDE SEQUENCE</scope>
</reference>
<dbReference type="AlphaFoldDB" id="A0A8S3S4M8"/>
<dbReference type="Proteomes" id="UP000683360">
    <property type="component" value="Unassembled WGS sequence"/>
</dbReference>
<comment type="caution">
    <text evidence="1">The sequence shown here is derived from an EMBL/GenBank/DDBJ whole genome shotgun (WGS) entry which is preliminary data.</text>
</comment>
<name>A0A8S3S4M8_MYTED</name>
<organism evidence="1 2">
    <name type="scientific">Mytilus edulis</name>
    <name type="common">Blue mussel</name>
    <dbReference type="NCBI Taxonomy" id="6550"/>
    <lineage>
        <taxon>Eukaryota</taxon>
        <taxon>Metazoa</taxon>
        <taxon>Spiralia</taxon>
        <taxon>Lophotrochozoa</taxon>
        <taxon>Mollusca</taxon>
        <taxon>Bivalvia</taxon>
        <taxon>Autobranchia</taxon>
        <taxon>Pteriomorphia</taxon>
        <taxon>Mytilida</taxon>
        <taxon>Mytiloidea</taxon>
        <taxon>Mytilidae</taxon>
        <taxon>Mytilinae</taxon>
        <taxon>Mytilus</taxon>
    </lineage>
</organism>
<proteinExistence type="predicted"/>
<dbReference type="EMBL" id="CAJPWZ010001280">
    <property type="protein sequence ID" value="CAG2211873.1"/>
    <property type="molecule type" value="Genomic_DNA"/>
</dbReference>